<proteinExistence type="predicted"/>
<name>A0A7C8NHM2_ORBOL</name>
<evidence type="ECO:0000313" key="2">
    <source>
        <dbReference type="EMBL" id="KAF3101610.1"/>
    </source>
</evidence>
<reference evidence="2 3" key="1">
    <citation type="submission" date="2019-06" db="EMBL/GenBank/DDBJ databases">
        <authorList>
            <person name="Palmer J.M."/>
        </authorList>
    </citation>
    <scope>NUCLEOTIDE SEQUENCE [LARGE SCALE GENOMIC DNA]</scope>
    <source>
        <strain evidence="2 3">TWF102</strain>
    </source>
</reference>
<feature type="compositionally biased region" description="Basic and acidic residues" evidence="1">
    <location>
        <begin position="26"/>
        <end position="49"/>
    </location>
</feature>
<evidence type="ECO:0000256" key="1">
    <source>
        <dbReference type="SAM" id="MobiDB-lite"/>
    </source>
</evidence>
<sequence length="101" mass="11417">MQPYAYELDSEEPSGGKNLNVNFEISKSEASTRSRARDTSSTPRSKEHQGQIGRSFVSVQSCFESLSSIHQPWLSVYNRNRRYPNALPSPRQVPGWSGLRT</sequence>
<accession>A0A7C8NHM2</accession>
<feature type="region of interest" description="Disordered" evidence="1">
    <location>
        <begin position="25"/>
        <end position="53"/>
    </location>
</feature>
<comment type="caution">
    <text evidence="2">The sequence shown here is derived from an EMBL/GenBank/DDBJ whole genome shotgun (WGS) entry which is preliminary data.</text>
</comment>
<feature type="region of interest" description="Disordered" evidence="1">
    <location>
        <begin position="1"/>
        <end position="20"/>
    </location>
</feature>
<feature type="region of interest" description="Disordered" evidence="1">
    <location>
        <begin position="81"/>
        <end position="101"/>
    </location>
</feature>
<gene>
    <name evidence="2" type="ORF">TWF102_004852</name>
</gene>
<protein>
    <submittedName>
        <fullName evidence="2">Uncharacterized protein</fullName>
    </submittedName>
</protein>
<dbReference type="Proteomes" id="UP000475325">
    <property type="component" value="Unassembled WGS sequence"/>
</dbReference>
<organism evidence="2 3">
    <name type="scientific">Orbilia oligospora</name>
    <name type="common">Nematode-trapping fungus</name>
    <name type="synonym">Arthrobotrys oligospora</name>
    <dbReference type="NCBI Taxonomy" id="2813651"/>
    <lineage>
        <taxon>Eukaryota</taxon>
        <taxon>Fungi</taxon>
        <taxon>Dikarya</taxon>
        <taxon>Ascomycota</taxon>
        <taxon>Pezizomycotina</taxon>
        <taxon>Orbiliomycetes</taxon>
        <taxon>Orbiliales</taxon>
        <taxon>Orbiliaceae</taxon>
        <taxon>Orbilia</taxon>
    </lineage>
</organism>
<evidence type="ECO:0000313" key="3">
    <source>
        <dbReference type="Proteomes" id="UP000475325"/>
    </source>
</evidence>
<dbReference type="AlphaFoldDB" id="A0A7C8NHM2"/>
<dbReference type="EMBL" id="WIQW01000023">
    <property type="protein sequence ID" value="KAF3101610.1"/>
    <property type="molecule type" value="Genomic_DNA"/>
</dbReference>